<evidence type="ECO:0000313" key="1">
    <source>
        <dbReference type="EMBL" id="PPE73543.1"/>
    </source>
</evidence>
<dbReference type="Proteomes" id="UP000238220">
    <property type="component" value="Unassembled WGS sequence"/>
</dbReference>
<comment type="caution">
    <text evidence="1">The sequence shown here is derived from an EMBL/GenBank/DDBJ whole genome shotgun (WGS) entry which is preliminary data.</text>
</comment>
<dbReference type="RefSeq" id="WP_104230605.1">
    <property type="nucleotide sequence ID" value="NZ_PSNW01000006.1"/>
</dbReference>
<evidence type="ECO:0000313" key="2">
    <source>
        <dbReference type="Proteomes" id="UP000238220"/>
    </source>
</evidence>
<gene>
    <name evidence="1" type="ORF">C3942_12120</name>
</gene>
<protein>
    <recommendedName>
        <fullName evidence="3">STAS/SEC14 domain-containing protein</fullName>
    </recommendedName>
</protein>
<keyword evidence="2" id="KW-1185">Reference proteome</keyword>
<evidence type="ECO:0008006" key="3">
    <source>
        <dbReference type="Google" id="ProtNLM"/>
    </source>
</evidence>
<name>A0A2S5TEX6_9GAMM</name>
<dbReference type="AlphaFoldDB" id="A0A2S5TEX6"/>
<proteinExistence type="predicted"/>
<organism evidence="1 2">
    <name type="scientific">Solimonas fluminis</name>
    <dbReference type="NCBI Taxonomy" id="2086571"/>
    <lineage>
        <taxon>Bacteria</taxon>
        <taxon>Pseudomonadati</taxon>
        <taxon>Pseudomonadota</taxon>
        <taxon>Gammaproteobacteria</taxon>
        <taxon>Nevskiales</taxon>
        <taxon>Nevskiaceae</taxon>
        <taxon>Solimonas</taxon>
    </lineage>
</organism>
<accession>A0A2S5TEX6</accession>
<dbReference type="EMBL" id="PSNW01000006">
    <property type="protein sequence ID" value="PPE73543.1"/>
    <property type="molecule type" value="Genomic_DNA"/>
</dbReference>
<dbReference type="OrthoDB" id="9802600at2"/>
<sequence>MATQVLIDNPYVTLWFHTDSKIVHHQMHKFIIESVFRDFLEAGMQAMKQNGACKWLSDDRKNPVLAQTLHDWARNSWFPRTRDAGWKYWAIVAPEEELGQWTMQRAVDDYRAQGITARYFKDPQEAMQWLEAVDAIEPAA</sequence>
<reference evidence="1 2" key="1">
    <citation type="submission" date="2018-02" db="EMBL/GenBank/DDBJ databases">
        <title>Genome sequencing of Solimonas sp. HR-BB.</title>
        <authorList>
            <person name="Lee Y."/>
            <person name="Jeon C.O."/>
        </authorList>
    </citation>
    <scope>NUCLEOTIDE SEQUENCE [LARGE SCALE GENOMIC DNA]</scope>
    <source>
        <strain evidence="1 2">HR-BB</strain>
    </source>
</reference>